<evidence type="ECO:0000256" key="1">
    <source>
        <dbReference type="SAM" id="Phobius"/>
    </source>
</evidence>
<comment type="caution">
    <text evidence="2">The sequence shown here is derived from an EMBL/GenBank/DDBJ whole genome shotgun (WGS) entry which is preliminary data.</text>
</comment>
<evidence type="ECO:0000313" key="2">
    <source>
        <dbReference type="EMBL" id="KAG5620712.1"/>
    </source>
</evidence>
<organism evidence="2 3">
    <name type="scientific">Solanum commersonii</name>
    <name type="common">Commerson's wild potato</name>
    <name type="synonym">Commerson's nightshade</name>
    <dbReference type="NCBI Taxonomy" id="4109"/>
    <lineage>
        <taxon>Eukaryota</taxon>
        <taxon>Viridiplantae</taxon>
        <taxon>Streptophyta</taxon>
        <taxon>Embryophyta</taxon>
        <taxon>Tracheophyta</taxon>
        <taxon>Spermatophyta</taxon>
        <taxon>Magnoliopsida</taxon>
        <taxon>eudicotyledons</taxon>
        <taxon>Gunneridae</taxon>
        <taxon>Pentapetalae</taxon>
        <taxon>asterids</taxon>
        <taxon>lamiids</taxon>
        <taxon>Solanales</taxon>
        <taxon>Solanaceae</taxon>
        <taxon>Solanoideae</taxon>
        <taxon>Solaneae</taxon>
        <taxon>Solanum</taxon>
    </lineage>
</organism>
<keyword evidence="1" id="KW-1133">Transmembrane helix</keyword>
<reference evidence="2 3" key="1">
    <citation type="submission" date="2020-09" db="EMBL/GenBank/DDBJ databases">
        <title>De no assembly of potato wild relative species, Solanum commersonii.</title>
        <authorList>
            <person name="Cho K."/>
        </authorList>
    </citation>
    <scope>NUCLEOTIDE SEQUENCE [LARGE SCALE GENOMIC DNA]</scope>
    <source>
        <strain evidence="2">LZ3.2</strain>
        <tissue evidence="2">Leaf</tissue>
    </source>
</reference>
<keyword evidence="1" id="KW-0812">Transmembrane</keyword>
<sequence length="88" mass="10030">MAQRTLHGLQTVERNELIHDKNVRELNEIAEQAKHRVEFAKYTHDSITGLTTSKGVFDSVRPPTLALLETIVVTAFYNFIIISPYTVM</sequence>
<accession>A0A9J6A8G7</accession>
<evidence type="ECO:0000313" key="3">
    <source>
        <dbReference type="Proteomes" id="UP000824120"/>
    </source>
</evidence>
<name>A0A9J6A8G7_SOLCO</name>
<protein>
    <submittedName>
        <fullName evidence="2">Uncharacterized protein</fullName>
    </submittedName>
</protein>
<gene>
    <name evidence="2" type="ORF">H5410_005930</name>
</gene>
<dbReference type="EMBL" id="JACXVP010000002">
    <property type="protein sequence ID" value="KAG5620712.1"/>
    <property type="molecule type" value="Genomic_DNA"/>
</dbReference>
<keyword evidence="3" id="KW-1185">Reference proteome</keyword>
<keyword evidence="1" id="KW-0472">Membrane</keyword>
<feature type="transmembrane region" description="Helical" evidence="1">
    <location>
        <begin position="65"/>
        <end position="87"/>
    </location>
</feature>
<dbReference type="Proteomes" id="UP000824120">
    <property type="component" value="Chromosome 2"/>
</dbReference>
<dbReference type="AlphaFoldDB" id="A0A9J6A8G7"/>
<proteinExistence type="predicted"/>